<protein>
    <submittedName>
        <fullName evidence="1">Beige protein-like 1</fullName>
    </submittedName>
</protein>
<evidence type="ECO:0000313" key="1">
    <source>
        <dbReference type="EMBL" id="KAK7454011.1"/>
    </source>
</evidence>
<comment type="caution">
    <text evidence="1">The sequence shown here is derived from an EMBL/GenBank/DDBJ whole genome shotgun (WGS) entry which is preliminary data.</text>
</comment>
<gene>
    <name evidence="1" type="primary">BPH1_2</name>
    <name evidence="1" type="ORF">VKT23_011521</name>
</gene>
<name>A0ABR1J8H4_9AGAR</name>
<proteinExistence type="predicted"/>
<keyword evidence="2" id="KW-1185">Reference proteome</keyword>
<reference evidence="1 2" key="1">
    <citation type="submission" date="2024-01" db="EMBL/GenBank/DDBJ databases">
        <title>A draft genome for the cacao thread blight pathogen Marasmiellus scandens.</title>
        <authorList>
            <person name="Baruah I.K."/>
            <person name="Leung J."/>
            <person name="Bukari Y."/>
            <person name="Amoako-Attah I."/>
            <person name="Meinhardt L.W."/>
            <person name="Bailey B.A."/>
            <person name="Cohen S.P."/>
        </authorList>
    </citation>
    <scope>NUCLEOTIDE SEQUENCE [LARGE SCALE GENOMIC DNA]</scope>
    <source>
        <strain evidence="1 2">GH-19</strain>
    </source>
</reference>
<organism evidence="1 2">
    <name type="scientific">Marasmiellus scandens</name>
    <dbReference type="NCBI Taxonomy" id="2682957"/>
    <lineage>
        <taxon>Eukaryota</taxon>
        <taxon>Fungi</taxon>
        <taxon>Dikarya</taxon>
        <taxon>Basidiomycota</taxon>
        <taxon>Agaricomycotina</taxon>
        <taxon>Agaricomycetes</taxon>
        <taxon>Agaricomycetidae</taxon>
        <taxon>Agaricales</taxon>
        <taxon>Marasmiineae</taxon>
        <taxon>Omphalotaceae</taxon>
        <taxon>Marasmiellus</taxon>
    </lineage>
</organism>
<dbReference type="EMBL" id="JBANRG010000025">
    <property type="protein sequence ID" value="KAK7454011.1"/>
    <property type="molecule type" value="Genomic_DNA"/>
</dbReference>
<dbReference type="Proteomes" id="UP001498398">
    <property type="component" value="Unassembled WGS sequence"/>
</dbReference>
<accession>A0ABR1J8H4</accession>
<evidence type="ECO:0000313" key="2">
    <source>
        <dbReference type="Proteomes" id="UP001498398"/>
    </source>
</evidence>
<sequence length="76" mass="8463">MSTTLHTLLRNKFDLSPRTPAIPIPPVQDDDLSPEDFARDVLIELMRNSVHDLTEAKTLKTLAECADTNVQSLKSS</sequence>